<evidence type="ECO:0000313" key="8">
    <source>
        <dbReference type="Proteomes" id="UP000824130"/>
    </source>
</evidence>
<dbReference type="GO" id="GO:0051536">
    <property type="term" value="F:iron-sulfur cluster binding"/>
    <property type="evidence" value="ECO:0007669"/>
    <property type="project" value="UniProtKB-KW"/>
</dbReference>
<evidence type="ECO:0000256" key="4">
    <source>
        <dbReference type="ARBA" id="ARBA00023004"/>
    </source>
</evidence>
<dbReference type="PANTHER" id="PTHR43673">
    <property type="entry name" value="NAD(P)H NITROREDUCTASE YDGI-RELATED"/>
    <property type="match status" value="1"/>
</dbReference>
<dbReference type="Gene3D" id="3.40.109.10">
    <property type="entry name" value="NADH Oxidase"/>
    <property type="match status" value="1"/>
</dbReference>
<dbReference type="SUPFAM" id="SSF55469">
    <property type="entry name" value="FMN-dependent nitroreductase-like"/>
    <property type="match status" value="1"/>
</dbReference>
<evidence type="ECO:0000256" key="1">
    <source>
        <dbReference type="ARBA" id="ARBA00007118"/>
    </source>
</evidence>
<protein>
    <submittedName>
        <fullName evidence="7">Nitroreductase family protein</fullName>
    </submittedName>
</protein>
<organism evidence="7 8">
    <name type="scientific">Candidatus Allocopromorpha excrementipullorum</name>
    <dbReference type="NCBI Taxonomy" id="2840743"/>
    <lineage>
        <taxon>Bacteria</taxon>
        <taxon>Bacillati</taxon>
        <taxon>Bacillota</taxon>
        <taxon>Clostridia</taxon>
        <taxon>Eubacteriales</taxon>
        <taxon>Eubacteriaceae</taxon>
        <taxon>Eubacteriaceae incertae sedis</taxon>
        <taxon>Candidatus Allocopromorpha</taxon>
    </lineage>
</organism>
<evidence type="ECO:0000256" key="3">
    <source>
        <dbReference type="ARBA" id="ARBA00023002"/>
    </source>
</evidence>
<keyword evidence="5" id="KW-0411">Iron-sulfur</keyword>
<keyword evidence="3" id="KW-0560">Oxidoreductase</keyword>
<proteinExistence type="inferred from homology"/>
<reference evidence="7" key="1">
    <citation type="submission" date="2020-10" db="EMBL/GenBank/DDBJ databases">
        <authorList>
            <person name="Gilroy R."/>
        </authorList>
    </citation>
    <scope>NUCLEOTIDE SEQUENCE</scope>
    <source>
        <strain evidence="7">ChiSjej4B22-8349</strain>
    </source>
</reference>
<feature type="domain" description="4Fe-4S ferredoxin-type" evidence="6">
    <location>
        <begin position="1"/>
        <end position="29"/>
    </location>
</feature>
<dbReference type="GO" id="GO:0016491">
    <property type="term" value="F:oxidoreductase activity"/>
    <property type="evidence" value="ECO:0007669"/>
    <property type="project" value="UniProtKB-KW"/>
</dbReference>
<dbReference type="InterPro" id="IPR000415">
    <property type="entry name" value="Nitroreductase-like"/>
</dbReference>
<dbReference type="PANTHER" id="PTHR43673:SF10">
    <property type="entry name" value="NADH DEHYDROGENASE_NAD(P)H NITROREDUCTASE XCC3605-RELATED"/>
    <property type="match status" value="1"/>
</dbReference>
<dbReference type="Pfam" id="PF00881">
    <property type="entry name" value="Nitroreductase"/>
    <property type="match status" value="1"/>
</dbReference>
<sequence length="261" mass="29302">MIEVNKDVCIECMTCVAVCPFTVLEESDEGIRMAEGKKCMACMHCGAVCPTEAITYNGEPSILPDEMPTISDTFHKELKNHILTRRSYRHFSEEQVPRTIIEEALELASWAPSAKNQHSTKWMIIEDPDVMDRMMTMILEYVDETGVSPEIASEMETGNNVVMGTAKTLLLAYANDNAISPETDTAIAMTTAELYLQAKGIGTCWAGYLKRMANNIPGIREMLPKIPSSCSFYGAFMLGYPADEEYFHIPQRFKRADIKWV</sequence>
<evidence type="ECO:0000256" key="2">
    <source>
        <dbReference type="ARBA" id="ARBA00022723"/>
    </source>
</evidence>
<dbReference type="CDD" id="cd02143">
    <property type="entry name" value="nitroreductase_FeS-like"/>
    <property type="match status" value="1"/>
</dbReference>
<gene>
    <name evidence="7" type="ORF">IAD25_05545</name>
</gene>
<evidence type="ECO:0000256" key="5">
    <source>
        <dbReference type="ARBA" id="ARBA00023014"/>
    </source>
</evidence>
<keyword evidence="2" id="KW-0479">Metal-binding</keyword>
<dbReference type="Pfam" id="PF13237">
    <property type="entry name" value="Fer4_10"/>
    <property type="match status" value="1"/>
</dbReference>
<keyword evidence="4" id="KW-0408">Iron</keyword>
<dbReference type="PROSITE" id="PS51379">
    <property type="entry name" value="4FE4S_FER_2"/>
    <property type="match status" value="2"/>
</dbReference>
<dbReference type="Gene3D" id="3.30.70.20">
    <property type="match status" value="1"/>
</dbReference>
<accession>A0A9D1SVF2</accession>
<dbReference type="SUPFAM" id="SSF54862">
    <property type="entry name" value="4Fe-4S ferredoxins"/>
    <property type="match status" value="1"/>
</dbReference>
<dbReference type="PROSITE" id="PS00198">
    <property type="entry name" value="4FE4S_FER_1"/>
    <property type="match status" value="2"/>
</dbReference>
<dbReference type="InterPro" id="IPR017896">
    <property type="entry name" value="4Fe4S_Fe-S-bd"/>
</dbReference>
<comment type="similarity">
    <text evidence="1">Belongs to the nitroreductase family.</text>
</comment>
<dbReference type="InterPro" id="IPR029479">
    <property type="entry name" value="Nitroreductase"/>
</dbReference>
<evidence type="ECO:0000259" key="6">
    <source>
        <dbReference type="PROSITE" id="PS51379"/>
    </source>
</evidence>
<dbReference type="EMBL" id="DVOB01000122">
    <property type="protein sequence ID" value="HIU96161.1"/>
    <property type="molecule type" value="Genomic_DNA"/>
</dbReference>
<reference evidence="7" key="2">
    <citation type="journal article" date="2021" name="PeerJ">
        <title>Extensive microbial diversity within the chicken gut microbiome revealed by metagenomics and culture.</title>
        <authorList>
            <person name="Gilroy R."/>
            <person name="Ravi A."/>
            <person name="Getino M."/>
            <person name="Pursley I."/>
            <person name="Horton D.L."/>
            <person name="Alikhan N.F."/>
            <person name="Baker D."/>
            <person name="Gharbi K."/>
            <person name="Hall N."/>
            <person name="Watson M."/>
            <person name="Adriaenssens E.M."/>
            <person name="Foster-Nyarko E."/>
            <person name="Jarju S."/>
            <person name="Secka A."/>
            <person name="Antonio M."/>
            <person name="Oren A."/>
            <person name="Chaudhuri R.R."/>
            <person name="La Ragione R."/>
            <person name="Hildebrand F."/>
            <person name="Pallen M.J."/>
        </authorList>
    </citation>
    <scope>NUCLEOTIDE SEQUENCE</scope>
    <source>
        <strain evidence="7">ChiSjej4B22-8349</strain>
    </source>
</reference>
<dbReference type="GO" id="GO:0046872">
    <property type="term" value="F:metal ion binding"/>
    <property type="evidence" value="ECO:0007669"/>
    <property type="project" value="UniProtKB-KW"/>
</dbReference>
<dbReference type="Proteomes" id="UP000824130">
    <property type="component" value="Unassembled WGS sequence"/>
</dbReference>
<dbReference type="AlphaFoldDB" id="A0A9D1SVF2"/>
<evidence type="ECO:0000313" key="7">
    <source>
        <dbReference type="EMBL" id="HIU96161.1"/>
    </source>
</evidence>
<name>A0A9D1SVF2_9FIRM</name>
<comment type="caution">
    <text evidence="7">The sequence shown here is derived from an EMBL/GenBank/DDBJ whole genome shotgun (WGS) entry which is preliminary data.</text>
</comment>
<feature type="domain" description="4Fe-4S ferredoxin-type" evidence="6">
    <location>
        <begin position="30"/>
        <end position="59"/>
    </location>
</feature>
<dbReference type="InterPro" id="IPR017900">
    <property type="entry name" value="4Fe4S_Fe_S_CS"/>
</dbReference>